<dbReference type="WBParaSite" id="PEQ_0000785001-mRNA-1">
    <property type="protein sequence ID" value="PEQ_0000785001-mRNA-1"/>
    <property type="gene ID" value="PEQ_0000785001"/>
</dbReference>
<organism evidence="1 2">
    <name type="scientific">Parascaris equorum</name>
    <name type="common">Equine roundworm</name>
    <dbReference type="NCBI Taxonomy" id="6256"/>
    <lineage>
        <taxon>Eukaryota</taxon>
        <taxon>Metazoa</taxon>
        <taxon>Ecdysozoa</taxon>
        <taxon>Nematoda</taxon>
        <taxon>Chromadorea</taxon>
        <taxon>Rhabditida</taxon>
        <taxon>Spirurina</taxon>
        <taxon>Ascaridomorpha</taxon>
        <taxon>Ascaridoidea</taxon>
        <taxon>Ascarididae</taxon>
        <taxon>Parascaris</taxon>
    </lineage>
</organism>
<protein>
    <submittedName>
        <fullName evidence="2">Uncharacterized protein</fullName>
    </submittedName>
</protein>
<sequence>MRIAVVTCKVKPPSSDYTVELDNGPHEKRFARASTFSGRLPATHYSQDDFVRELTQLMNFHGKCKQDVIDALELVRHENLLVRGLLRKTKRETVAKINASVNASNIADICCGRLVDDSFIAATIRWYIGDECVKNAVGLEGMIRNRATHAA</sequence>
<reference evidence="2" key="1">
    <citation type="submission" date="2022-11" db="UniProtKB">
        <authorList>
            <consortium name="WormBaseParasite"/>
        </authorList>
    </citation>
    <scope>IDENTIFICATION</scope>
</reference>
<evidence type="ECO:0000313" key="2">
    <source>
        <dbReference type="WBParaSite" id="PEQ_0000785001-mRNA-1"/>
    </source>
</evidence>
<name>A0A914S0K5_PAREQ</name>
<dbReference type="Proteomes" id="UP000887564">
    <property type="component" value="Unplaced"/>
</dbReference>
<dbReference type="AlphaFoldDB" id="A0A914S0K5"/>
<evidence type="ECO:0000313" key="1">
    <source>
        <dbReference type="Proteomes" id="UP000887564"/>
    </source>
</evidence>
<keyword evidence="1" id="KW-1185">Reference proteome</keyword>
<accession>A0A914S0K5</accession>
<proteinExistence type="predicted"/>